<dbReference type="GO" id="GO:0020037">
    <property type="term" value="F:heme binding"/>
    <property type="evidence" value="ECO:0007669"/>
    <property type="project" value="InterPro"/>
</dbReference>
<dbReference type="RefSeq" id="WP_128157510.1">
    <property type="nucleotide sequence ID" value="NZ_JBHSOM010000012.1"/>
</dbReference>
<name>A0A3S3PDY9_9RHOB</name>
<organism evidence="2 3">
    <name type="scientific">Paenirhodobacter huangdaonensis</name>
    <dbReference type="NCBI Taxonomy" id="2501515"/>
    <lineage>
        <taxon>Bacteria</taxon>
        <taxon>Pseudomonadati</taxon>
        <taxon>Pseudomonadota</taxon>
        <taxon>Alphaproteobacteria</taxon>
        <taxon>Rhodobacterales</taxon>
        <taxon>Rhodobacter group</taxon>
        <taxon>Paenirhodobacter</taxon>
    </lineage>
</organism>
<feature type="signal peptide" evidence="1">
    <location>
        <begin position="1"/>
        <end position="19"/>
    </location>
</feature>
<reference evidence="2 3" key="2">
    <citation type="submission" date="2019-01" db="EMBL/GenBank/DDBJ databases">
        <title>Sinorhodobacter populi sp. nov. isolated from the symptomatic bark tissue of Populus euramericana canker.</title>
        <authorList>
            <person name="Xu G."/>
        </authorList>
    </citation>
    <scope>NUCLEOTIDE SEQUENCE [LARGE SCALE GENOMIC DNA]</scope>
    <source>
        <strain evidence="2 3">CGMCC 1.12963</strain>
    </source>
</reference>
<protein>
    <recommendedName>
        <fullName evidence="4">Cytochrome c</fullName>
    </recommendedName>
</protein>
<dbReference type="EMBL" id="SAVA01000012">
    <property type="protein sequence ID" value="RWR49251.1"/>
    <property type="molecule type" value="Genomic_DNA"/>
</dbReference>
<dbReference type="Proteomes" id="UP000288071">
    <property type="component" value="Unassembled WGS sequence"/>
</dbReference>
<sequence length="94" mass="10276">MRGVWAFGLLAVLAAPAWAGEGTSAIEEPAGEAIWEASCARCHRDADKALARVSWALTGQLPPERAVWLRDFILNHHPPAHDRIEALAGWLAQR</sequence>
<reference evidence="3" key="1">
    <citation type="submission" date="2019-01" db="EMBL/GenBank/DDBJ databases">
        <title>Sinorhodobacter populi sp. nov. isolated from the symptomatic bark tissue of Populus euramericana canker.</title>
        <authorList>
            <person name="Li Y."/>
        </authorList>
    </citation>
    <scope>NUCLEOTIDE SEQUENCE [LARGE SCALE GENOMIC DNA]</scope>
    <source>
        <strain evidence="3">CGMCC 1.12963</strain>
    </source>
</reference>
<keyword evidence="3" id="KW-1185">Reference proteome</keyword>
<gene>
    <name evidence="2" type="ORF">EOW66_17130</name>
</gene>
<evidence type="ECO:0008006" key="4">
    <source>
        <dbReference type="Google" id="ProtNLM"/>
    </source>
</evidence>
<evidence type="ECO:0000256" key="1">
    <source>
        <dbReference type="SAM" id="SignalP"/>
    </source>
</evidence>
<dbReference type="AlphaFoldDB" id="A0A3S3PDY9"/>
<dbReference type="GO" id="GO:0009055">
    <property type="term" value="F:electron transfer activity"/>
    <property type="evidence" value="ECO:0007669"/>
    <property type="project" value="InterPro"/>
</dbReference>
<evidence type="ECO:0000313" key="3">
    <source>
        <dbReference type="Proteomes" id="UP000288071"/>
    </source>
</evidence>
<evidence type="ECO:0000313" key="2">
    <source>
        <dbReference type="EMBL" id="RWR49251.1"/>
    </source>
</evidence>
<dbReference type="SUPFAM" id="SSF46626">
    <property type="entry name" value="Cytochrome c"/>
    <property type="match status" value="1"/>
</dbReference>
<keyword evidence="1" id="KW-0732">Signal</keyword>
<feature type="chain" id="PRO_5018605414" description="Cytochrome c" evidence="1">
    <location>
        <begin position="20"/>
        <end position="94"/>
    </location>
</feature>
<accession>A0A3S3PDY9</accession>
<comment type="caution">
    <text evidence="2">The sequence shown here is derived from an EMBL/GenBank/DDBJ whole genome shotgun (WGS) entry which is preliminary data.</text>
</comment>
<dbReference type="InterPro" id="IPR036909">
    <property type="entry name" value="Cyt_c-like_dom_sf"/>
</dbReference>
<proteinExistence type="predicted"/>